<accession>A0A9D2B0Y1</accession>
<organism evidence="1 2">
    <name type="scientific">Candidatus Anaerobiospirillum pullistercoris</name>
    <dbReference type="NCBI Taxonomy" id="2838452"/>
    <lineage>
        <taxon>Bacteria</taxon>
        <taxon>Pseudomonadati</taxon>
        <taxon>Pseudomonadota</taxon>
        <taxon>Gammaproteobacteria</taxon>
        <taxon>Aeromonadales</taxon>
        <taxon>Succinivibrionaceae</taxon>
        <taxon>Anaerobiospirillum</taxon>
    </lineage>
</organism>
<dbReference type="Gene3D" id="3.40.50.1000">
    <property type="entry name" value="HAD superfamily/HAD-like"/>
    <property type="match status" value="1"/>
</dbReference>
<dbReference type="PANTHER" id="PTHR43481:SF4">
    <property type="entry name" value="GLYCEROL-1-PHOSPHATE PHOSPHOHYDROLASE 1-RELATED"/>
    <property type="match status" value="1"/>
</dbReference>
<dbReference type="AlphaFoldDB" id="A0A9D2B0Y1"/>
<name>A0A9D2B0Y1_9GAMM</name>
<gene>
    <name evidence="1" type="ORF">H9850_02935</name>
</gene>
<dbReference type="CDD" id="cd07505">
    <property type="entry name" value="HAD_BPGM-like"/>
    <property type="match status" value="1"/>
</dbReference>
<sequence length="203" mass="22491">MAPLNINFDRYQGFIFDLDGTLIDSMPYHIRAWQQVANEHGFSITPDFIYDRGGCSSHNIVLDMQKEGNDVGDVNAFVQRKVQLYREHIQEVPLFDSIFAILKQAHERGAKTAIGTGTQRKNAVDILAIHQISHLVDVIVSADDVTAHKPDPMTYLEACRQMGCPVEACLVVEDGKPGIQAAAAAHMDCLVVDRGQFVQLNKG</sequence>
<proteinExistence type="predicted"/>
<dbReference type="InterPro" id="IPR023198">
    <property type="entry name" value="PGP-like_dom2"/>
</dbReference>
<dbReference type="EMBL" id="DXEV01000053">
    <property type="protein sequence ID" value="HIX56409.1"/>
    <property type="molecule type" value="Genomic_DNA"/>
</dbReference>
<dbReference type="NCBIfam" id="TIGR01509">
    <property type="entry name" value="HAD-SF-IA-v3"/>
    <property type="match status" value="1"/>
</dbReference>
<dbReference type="Proteomes" id="UP000886829">
    <property type="component" value="Unassembled WGS sequence"/>
</dbReference>
<dbReference type="GO" id="GO:0050308">
    <property type="term" value="F:sugar-phosphatase activity"/>
    <property type="evidence" value="ECO:0007669"/>
    <property type="project" value="TreeGrafter"/>
</dbReference>
<dbReference type="InterPro" id="IPR051806">
    <property type="entry name" value="HAD-like_SPP"/>
</dbReference>
<dbReference type="InterPro" id="IPR006439">
    <property type="entry name" value="HAD-SF_hydro_IA"/>
</dbReference>
<dbReference type="InterPro" id="IPR041492">
    <property type="entry name" value="HAD_2"/>
</dbReference>
<evidence type="ECO:0000313" key="1">
    <source>
        <dbReference type="EMBL" id="HIX56409.1"/>
    </source>
</evidence>
<dbReference type="InterPro" id="IPR023214">
    <property type="entry name" value="HAD_sf"/>
</dbReference>
<reference evidence="1" key="2">
    <citation type="submission" date="2021-04" db="EMBL/GenBank/DDBJ databases">
        <authorList>
            <person name="Gilroy R."/>
        </authorList>
    </citation>
    <scope>NUCLEOTIDE SEQUENCE</scope>
    <source>
        <strain evidence="1">USASDec5-558</strain>
    </source>
</reference>
<comment type="caution">
    <text evidence="1">The sequence shown here is derived from an EMBL/GenBank/DDBJ whole genome shotgun (WGS) entry which is preliminary data.</text>
</comment>
<dbReference type="Gene3D" id="1.10.150.240">
    <property type="entry name" value="Putative phosphatase, domain 2"/>
    <property type="match status" value="1"/>
</dbReference>
<evidence type="ECO:0000313" key="2">
    <source>
        <dbReference type="Proteomes" id="UP000886829"/>
    </source>
</evidence>
<dbReference type="SUPFAM" id="SSF56784">
    <property type="entry name" value="HAD-like"/>
    <property type="match status" value="1"/>
</dbReference>
<dbReference type="SFLD" id="SFLDS00003">
    <property type="entry name" value="Haloacid_Dehalogenase"/>
    <property type="match status" value="1"/>
</dbReference>
<reference evidence="1" key="1">
    <citation type="journal article" date="2021" name="PeerJ">
        <title>Extensive microbial diversity within the chicken gut microbiome revealed by metagenomics and culture.</title>
        <authorList>
            <person name="Gilroy R."/>
            <person name="Ravi A."/>
            <person name="Getino M."/>
            <person name="Pursley I."/>
            <person name="Horton D.L."/>
            <person name="Alikhan N.F."/>
            <person name="Baker D."/>
            <person name="Gharbi K."/>
            <person name="Hall N."/>
            <person name="Watson M."/>
            <person name="Adriaenssens E.M."/>
            <person name="Foster-Nyarko E."/>
            <person name="Jarju S."/>
            <person name="Secka A."/>
            <person name="Antonio M."/>
            <person name="Oren A."/>
            <person name="Chaudhuri R.R."/>
            <person name="La Ragione R."/>
            <person name="Hildebrand F."/>
            <person name="Pallen M.J."/>
        </authorList>
    </citation>
    <scope>NUCLEOTIDE SEQUENCE</scope>
    <source>
        <strain evidence="1">USASDec5-558</strain>
    </source>
</reference>
<protein>
    <submittedName>
        <fullName evidence="1">HAD-IA family hydrolase</fullName>
    </submittedName>
</protein>
<dbReference type="PANTHER" id="PTHR43481">
    <property type="entry name" value="FRUCTOSE-1-PHOSPHATE PHOSPHATASE"/>
    <property type="match status" value="1"/>
</dbReference>
<dbReference type="SFLD" id="SFLDG01129">
    <property type="entry name" value="C1.5:_HAD__Beta-PGM__Phosphata"/>
    <property type="match status" value="1"/>
</dbReference>
<keyword evidence="1" id="KW-0378">Hydrolase</keyword>
<dbReference type="InterPro" id="IPR036412">
    <property type="entry name" value="HAD-like_sf"/>
</dbReference>
<dbReference type="Pfam" id="PF13419">
    <property type="entry name" value="HAD_2"/>
    <property type="match status" value="1"/>
</dbReference>
<dbReference type="SFLD" id="SFLDG01135">
    <property type="entry name" value="C1.5.6:_HAD__Beta-PGM__Phospha"/>
    <property type="match status" value="1"/>
</dbReference>
<dbReference type="PRINTS" id="PR00413">
    <property type="entry name" value="HADHALOGNASE"/>
</dbReference>